<accession>A0A2T9ZL47</accession>
<keyword evidence="1" id="KW-0521">NADP</keyword>
<dbReference type="PANTHER" id="PTHR43975:SF2">
    <property type="entry name" value="EG:BACR7A4.14 PROTEIN-RELATED"/>
    <property type="match status" value="1"/>
</dbReference>
<proteinExistence type="inferred from homology"/>
<evidence type="ECO:0000313" key="4">
    <source>
        <dbReference type="Proteomes" id="UP000245609"/>
    </source>
</evidence>
<name>A0A2T9ZL47_9FUNG</name>
<dbReference type="PROSITE" id="PS00061">
    <property type="entry name" value="ADH_SHORT"/>
    <property type="match status" value="1"/>
</dbReference>
<sequence>MAEKIPTVIVTGASKGIGRAACIKLLEAGANVVGFARSQNELQSLQDECAGSATKGRFVYVAGDITDRAACSQVVEKAVSEFKSIDALVNNAAIIDPLKKLSEVSKEEMHHHLDVNLYSVLELTQLALPYLNQTHGRVINVSSGSAINPLIAWGPYCVSKAALNMLTANIALEEPNVTFLALRPGVVDTELQHIIRTSGEKNMSPKDHEKFVGLKTGSKLLSASVPGQVICNLALRLDHSMTGKFFSWDSPELESYRS</sequence>
<dbReference type="Pfam" id="PF00106">
    <property type="entry name" value="adh_short"/>
    <property type="match status" value="1"/>
</dbReference>
<dbReference type="PANTHER" id="PTHR43975">
    <property type="entry name" value="ZGC:101858"/>
    <property type="match status" value="1"/>
</dbReference>
<comment type="caution">
    <text evidence="3">The sequence shown here is derived from an EMBL/GenBank/DDBJ whole genome shotgun (WGS) entry which is preliminary data.</text>
</comment>
<dbReference type="OrthoDB" id="153074at2759"/>
<evidence type="ECO:0008006" key="5">
    <source>
        <dbReference type="Google" id="ProtNLM"/>
    </source>
</evidence>
<dbReference type="AlphaFoldDB" id="A0A2T9ZL47"/>
<dbReference type="PRINTS" id="PR00081">
    <property type="entry name" value="GDHRDH"/>
</dbReference>
<evidence type="ECO:0000313" key="3">
    <source>
        <dbReference type="EMBL" id="PVV05282.1"/>
    </source>
</evidence>
<dbReference type="PRINTS" id="PR00080">
    <property type="entry name" value="SDRFAMILY"/>
</dbReference>
<evidence type="ECO:0000256" key="2">
    <source>
        <dbReference type="RuleBase" id="RU000363"/>
    </source>
</evidence>
<dbReference type="InterPro" id="IPR036291">
    <property type="entry name" value="NAD(P)-bd_dom_sf"/>
</dbReference>
<dbReference type="Gene3D" id="3.40.50.720">
    <property type="entry name" value="NAD(P)-binding Rossmann-like Domain"/>
    <property type="match status" value="1"/>
</dbReference>
<evidence type="ECO:0000256" key="1">
    <source>
        <dbReference type="ARBA" id="ARBA00022857"/>
    </source>
</evidence>
<dbReference type="InterPro" id="IPR002347">
    <property type="entry name" value="SDR_fam"/>
</dbReference>
<dbReference type="STRING" id="133381.A0A2T9ZL47"/>
<organism evidence="3 4">
    <name type="scientific">Smittium megazygosporum</name>
    <dbReference type="NCBI Taxonomy" id="133381"/>
    <lineage>
        <taxon>Eukaryota</taxon>
        <taxon>Fungi</taxon>
        <taxon>Fungi incertae sedis</taxon>
        <taxon>Zoopagomycota</taxon>
        <taxon>Kickxellomycotina</taxon>
        <taxon>Harpellomycetes</taxon>
        <taxon>Harpellales</taxon>
        <taxon>Legeriomycetaceae</taxon>
        <taxon>Smittium</taxon>
    </lineage>
</organism>
<keyword evidence="4" id="KW-1185">Reference proteome</keyword>
<dbReference type="SUPFAM" id="SSF51735">
    <property type="entry name" value="NAD(P)-binding Rossmann-fold domains"/>
    <property type="match status" value="1"/>
</dbReference>
<comment type="similarity">
    <text evidence="2">Belongs to the short-chain dehydrogenases/reductases (SDR) family.</text>
</comment>
<reference evidence="3 4" key="1">
    <citation type="journal article" date="2018" name="MBio">
        <title>Comparative Genomics Reveals the Core Gene Toolbox for the Fungus-Insect Symbiosis.</title>
        <authorList>
            <person name="Wang Y."/>
            <person name="Stata M."/>
            <person name="Wang W."/>
            <person name="Stajich J.E."/>
            <person name="White M.M."/>
            <person name="Moncalvo J.M."/>
        </authorList>
    </citation>
    <scope>NUCLEOTIDE SEQUENCE [LARGE SCALE GENOMIC DNA]</scope>
    <source>
        <strain evidence="3 4">SC-DP-2</strain>
    </source>
</reference>
<gene>
    <name evidence="3" type="ORF">BB560_000201</name>
</gene>
<protein>
    <recommendedName>
        <fullName evidence="5">Ketoreductase (KR) domain-containing protein</fullName>
    </recommendedName>
</protein>
<dbReference type="InterPro" id="IPR020904">
    <property type="entry name" value="Sc_DH/Rdtase_CS"/>
</dbReference>
<dbReference type="EMBL" id="MBFS01000019">
    <property type="protein sequence ID" value="PVV05282.1"/>
    <property type="molecule type" value="Genomic_DNA"/>
</dbReference>
<dbReference type="Proteomes" id="UP000245609">
    <property type="component" value="Unassembled WGS sequence"/>
</dbReference>